<name>A0A9P1BIC2_9DINO</name>
<dbReference type="GO" id="GO:0003676">
    <property type="term" value="F:nucleic acid binding"/>
    <property type="evidence" value="ECO:0007669"/>
    <property type="project" value="InterPro"/>
</dbReference>
<dbReference type="EMBL" id="CAMXCT020000110">
    <property type="protein sequence ID" value="CAL1127327.1"/>
    <property type="molecule type" value="Genomic_DNA"/>
</dbReference>
<dbReference type="EMBL" id="CAMXCT030000110">
    <property type="protein sequence ID" value="CAL4761264.1"/>
    <property type="molecule type" value="Genomic_DNA"/>
</dbReference>
<dbReference type="InterPro" id="IPR012337">
    <property type="entry name" value="RNaseH-like_sf"/>
</dbReference>
<evidence type="ECO:0000313" key="3">
    <source>
        <dbReference type="EMBL" id="CAI3973952.1"/>
    </source>
</evidence>
<gene>
    <name evidence="3" type="ORF">C1SCF055_LOCUS2395</name>
</gene>
<dbReference type="SUPFAM" id="SSF51905">
    <property type="entry name" value="FAD/NAD(P)-binding domain"/>
    <property type="match status" value="1"/>
</dbReference>
<dbReference type="EMBL" id="CAMXCT010000110">
    <property type="protein sequence ID" value="CAI3973952.1"/>
    <property type="molecule type" value="Genomic_DNA"/>
</dbReference>
<dbReference type="PANTHER" id="PTHR10742">
    <property type="entry name" value="FLAVIN MONOAMINE OXIDASE"/>
    <property type="match status" value="1"/>
</dbReference>
<reference evidence="3" key="1">
    <citation type="submission" date="2022-10" db="EMBL/GenBank/DDBJ databases">
        <authorList>
            <person name="Chen Y."/>
            <person name="Dougan E. K."/>
            <person name="Chan C."/>
            <person name="Rhodes N."/>
            <person name="Thang M."/>
        </authorList>
    </citation>
    <scope>NUCLEOTIDE SEQUENCE</scope>
</reference>
<dbReference type="InterPro" id="IPR050281">
    <property type="entry name" value="Flavin_monoamine_oxidase"/>
</dbReference>
<protein>
    <submittedName>
        <fullName evidence="5">Polyamine oxidase 4 (OsPAO4)</fullName>
    </submittedName>
</protein>
<dbReference type="GO" id="GO:0016491">
    <property type="term" value="F:oxidoreductase activity"/>
    <property type="evidence" value="ECO:0007669"/>
    <property type="project" value="InterPro"/>
</dbReference>
<dbReference type="PROSITE" id="PS50879">
    <property type="entry name" value="RNASE_H_1"/>
    <property type="match status" value="1"/>
</dbReference>
<evidence type="ECO:0000313" key="5">
    <source>
        <dbReference type="EMBL" id="CAL4761264.1"/>
    </source>
</evidence>
<proteinExistence type="predicted"/>
<evidence type="ECO:0000256" key="1">
    <source>
        <dbReference type="SAM" id="MobiDB-lite"/>
    </source>
</evidence>
<evidence type="ECO:0000313" key="4">
    <source>
        <dbReference type="EMBL" id="CAL1127327.1"/>
    </source>
</evidence>
<dbReference type="PANTHER" id="PTHR10742:SF410">
    <property type="entry name" value="LYSINE-SPECIFIC HISTONE DEMETHYLASE 2"/>
    <property type="match status" value="1"/>
</dbReference>
<dbReference type="Pfam" id="PF00075">
    <property type="entry name" value="RNase_H"/>
    <property type="match status" value="1"/>
</dbReference>
<organism evidence="3">
    <name type="scientific">Cladocopium goreaui</name>
    <dbReference type="NCBI Taxonomy" id="2562237"/>
    <lineage>
        <taxon>Eukaryota</taxon>
        <taxon>Sar</taxon>
        <taxon>Alveolata</taxon>
        <taxon>Dinophyceae</taxon>
        <taxon>Suessiales</taxon>
        <taxon>Symbiodiniaceae</taxon>
        <taxon>Cladocopium</taxon>
    </lineage>
</organism>
<dbReference type="Pfam" id="PF01593">
    <property type="entry name" value="Amino_oxidase"/>
    <property type="match status" value="1"/>
</dbReference>
<dbReference type="InterPro" id="IPR002156">
    <property type="entry name" value="RNaseH_domain"/>
</dbReference>
<dbReference type="Proteomes" id="UP001152797">
    <property type="component" value="Unassembled WGS sequence"/>
</dbReference>
<reference evidence="4" key="2">
    <citation type="submission" date="2024-04" db="EMBL/GenBank/DDBJ databases">
        <authorList>
            <person name="Chen Y."/>
            <person name="Shah S."/>
            <person name="Dougan E. K."/>
            <person name="Thang M."/>
            <person name="Chan C."/>
        </authorList>
    </citation>
    <scope>NUCLEOTIDE SEQUENCE [LARGE SCALE GENOMIC DNA]</scope>
</reference>
<keyword evidence="6" id="KW-1185">Reference proteome</keyword>
<feature type="region of interest" description="Disordered" evidence="1">
    <location>
        <begin position="643"/>
        <end position="671"/>
    </location>
</feature>
<accession>A0A9P1BIC2</accession>
<dbReference type="AlphaFoldDB" id="A0A9P1BIC2"/>
<feature type="region of interest" description="Disordered" evidence="1">
    <location>
        <begin position="689"/>
        <end position="731"/>
    </location>
</feature>
<sequence length="1227" mass="137490">MVGLSNADVRLTKELYKTQPIEHQGLLRCALNGTQYTNDALFHAGKTTDDRCRFCGKADSLFHRHVECSFFQDIRQQHINPEHFPDMPACTWCHGWIPQAAHKQAFRKALLNMPDTTGEFFHPPEVDDSIQTLDLFLDGSCKRPHDPHTRIASWGVVQWTGKLFWSTSSGGLPGWKQTSLRAGITAAVSALKYLAAVGRQGRLWIDNQQVFDMLSNWHQGFDPPVHKKQDADLWWLLRDQFRFSHQFLAAIHKVQAHADKDSQPTEVDQFAVWGNEMADKSANDAYQNFPPRLQQIVDSLVTELAQLRAFGKAWHSVIVAIGQRVLSTTMPTIEAPPPEGMTSAFATEIDANLAYVAGLSSVDLPKKFQIEELPHVLEWMQTLVSSALAALQAITLTFNSDGPVVTYWRSGAEPFEFLYRRHDDDTDEEPKPALDRAQIMLKVLTSLQDQQRSARVKPGATHDWRQKQLADRQEKLRTSRCLGPTLKNQRQHGRAVPLAVRAGVVAVLRQLFPHRFEDDEVQVQVARPLVSKDGMLKLPRLEAVIYGRKAPFSGCCGCSLLSFFDAECGVAVICTRQTCCSPALQLQPLSQPRRLQLWGPFLALTGGVLPRHRPPPASCVENAVAPEDGVSSMVPQHLALLVENPSPSPEMKGSSASPSEGEREEHEDLRRASEEAIVTYEDMVPDVPCSRPNCGSKSTPPPSPCGRSGSGASPHTSPVSTPRPFASVPEPRRCFSERAARLAEVRKRPQSQLRYHVLPRWPQKPWRQAVPAAQWEGVLVIGAGVSGLTAARQVKDQRPDAEVVLEARERLGGRVWSESFSDGSTIDLGAHFLHGLCDEHPIAQIAKDHPEWGQLVEMDWDTCPDFEQGSGQQISEQQLKRCEELYEKTWDLYESGQKQRRAQLEEDRPLWEQLQRDFDWSQLSTTERSMLRWRWARETEWIYAAPMEELSAQWWNDDEEFEGPDCMWPTGFVNFMGWLSEGLDIRLGCPVARVVSGEKKSVTVHCADGAVFVAEVVIVTLPLGVLKAGAVEFIPPLSAKKQAAIQSVGMALLNKVALRFQEPFWPQEICGFNHVPQVCKPEDVEPHEWVFQPRCAGPVAVAFFSCSSARRVEHLSDESLRARLLRILAETFDSSVKDLEASLLELKRSRWEADEFSRGSYSYLPCGVAPWQRASLAEPHGERVIFAGEHCRNDYPSTLHGAYLSGCRAAEDAIQLCMRSADAGGYR</sequence>
<dbReference type="InterPro" id="IPR036188">
    <property type="entry name" value="FAD/NAD-bd_sf"/>
</dbReference>
<feature type="compositionally biased region" description="Basic and acidic residues" evidence="1">
    <location>
        <begin position="660"/>
        <end position="671"/>
    </location>
</feature>
<feature type="compositionally biased region" description="Low complexity" evidence="1">
    <location>
        <begin position="705"/>
        <end position="714"/>
    </location>
</feature>
<dbReference type="SUPFAM" id="SSF53098">
    <property type="entry name" value="Ribonuclease H-like"/>
    <property type="match status" value="1"/>
</dbReference>
<dbReference type="SUPFAM" id="SSF54373">
    <property type="entry name" value="FAD-linked reductases, C-terminal domain"/>
    <property type="match status" value="1"/>
</dbReference>
<feature type="domain" description="RNase H type-1" evidence="2">
    <location>
        <begin position="129"/>
        <end position="287"/>
    </location>
</feature>
<dbReference type="InterPro" id="IPR002937">
    <property type="entry name" value="Amino_oxidase"/>
</dbReference>
<dbReference type="Gene3D" id="3.30.420.10">
    <property type="entry name" value="Ribonuclease H-like superfamily/Ribonuclease H"/>
    <property type="match status" value="1"/>
</dbReference>
<dbReference type="GO" id="GO:0004523">
    <property type="term" value="F:RNA-DNA hybrid ribonuclease activity"/>
    <property type="evidence" value="ECO:0007669"/>
    <property type="project" value="InterPro"/>
</dbReference>
<dbReference type="InterPro" id="IPR036397">
    <property type="entry name" value="RNaseH_sf"/>
</dbReference>
<dbReference type="Gene3D" id="3.90.660.10">
    <property type="match status" value="1"/>
</dbReference>
<evidence type="ECO:0000259" key="2">
    <source>
        <dbReference type="PROSITE" id="PS50879"/>
    </source>
</evidence>
<comment type="caution">
    <text evidence="3">The sequence shown here is derived from an EMBL/GenBank/DDBJ whole genome shotgun (WGS) entry which is preliminary data.</text>
</comment>
<dbReference type="Gene3D" id="3.50.50.60">
    <property type="entry name" value="FAD/NAD(P)-binding domain"/>
    <property type="match status" value="1"/>
</dbReference>
<dbReference type="OrthoDB" id="406280at2759"/>
<evidence type="ECO:0000313" key="6">
    <source>
        <dbReference type="Proteomes" id="UP001152797"/>
    </source>
</evidence>